<evidence type="ECO:0000256" key="4">
    <source>
        <dbReference type="ARBA" id="ARBA00022795"/>
    </source>
</evidence>
<accession>A0A6M1TPK4</accession>
<dbReference type="Pfam" id="PF02561">
    <property type="entry name" value="FliS"/>
    <property type="match status" value="1"/>
</dbReference>
<organism evidence="6 7">
    <name type="scientific">Paragemmobacter kunshanensis</name>
    <dbReference type="NCBI Taxonomy" id="2583234"/>
    <lineage>
        <taxon>Bacteria</taxon>
        <taxon>Pseudomonadati</taxon>
        <taxon>Pseudomonadota</taxon>
        <taxon>Alphaproteobacteria</taxon>
        <taxon>Rhodobacterales</taxon>
        <taxon>Paracoccaceae</taxon>
        <taxon>Paragemmobacter</taxon>
    </lineage>
</organism>
<reference evidence="6 7" key="1">
    <citation type="submission" date="2020-02" db="EMBL/GenBank/DDBJ databases">
        <title>Rhodobacter translucens sp. nov., a novel bacterium isolated from activated sludge.</title>
        <authorList>
            <person name="Liu J."/>
        </authorList>
    </citation>
    <scope>NUCLEOTIDE SEQUENCE [LARGE SCALE GENOMIC DNA]</scope>
    <source>
        <strain evidence="6 7">HX-7-19</strain>
    </source>
</reference>
<keyword evidence="3" id="KW-0963">Cytoplasm</keyword>
<keyword evidence="5" id="KW-0143">Chaperone</keyword>
<keyword evidence="6" id="KW-0966">Cell projection</keyword>
<dbReference type="Gene3D" id="1.20.120.340">
    <property type="entry name" value="Flagellar protein FliS"/>
    <property type="match status" value="1"/>
</dbReference>
<dbReference type="AlphaFoldDB" id="A0A6M1TPK4"/>
<dbReference type="PANTHER" id="PTHR34773:SF1">
    <property type="entry name" value="FLAGELLAR SECRETION CHAPERONE FLIS"/>
    <property type="match status" value="1"/>
</dbReference>
<protein>
    <submittedName>
        <fullName evidence="6">Flagellar protein FliS</fullName>
    </submittedName>
</protein>
<dbReference type="InterPro" id="IPR036584">
    <property type="entry name" value="FliS_sf"/>
</dbReference>
<name>A0A6M1TPK4_9RHOB</name>
<dbReference type="SUPFAM" id="SSF101116">
    <property type="entry name" value="Flagellar export chaperone FliS"/>
    <property type="match status" value="1"/>
</dbReference>
<evidence type="ECO:0000256" key="5">
    <source>
        <dbReference type="ARBA" id="ARBA00023186"/>
    </source>
</evidence>
<dbReference type="InterPro" id="IPR003713">
    <property type="entry name" value="FliS"/>
</dbReference>
<keyword evidence="4" id="KW-1005">Bacterial flagellum biogenesis</keyword>
<evidence type="ECO:0000313" key="6">
    <source>
        <dbReference type="EMBL" id="NGQ90068.1"/>
    </source>
</evidence>
<dbReference type="GO" id="GO:0044780">
    <property type="term" value="P:bacterial-type flagellum assembly"/>
    <property type="evidence" value="ECO:0007669"/>
    <property type="project" value="InterPro"/>
</dbReference>
<dbReference type="GO" id="GO:0005829">
    <property type="term" value="C:cytosol"/>
    <property type="evidence" value="ECO:0007669"/>
    <property type="project" value="UniProtKB-SubCell"/>
</dbReference>
<dbReference type="GO" id="GO:0071973">
    <property type="term" value="P:bacterial-type flagellum-dependent cell motility"/>
    <property type="evidence" value="ECO:0007669"/>
    <property type="project" value="TreeGrafter"/>
</dbReference>
<evidence type="ECO:0000256" key="2">
    <source>
        <dbReference type="ARBA" id="ARBA00008787"/>
    </source>
</evidence>
<dbReference type="EMBL" id="JAALFE010000003">
    <property type="protein sequence ID" value="NGQ90068.1"/>
    <property type="molecule type" value="Genomic_DNA"/>
</dbReference>
<evidence type="ECO:0000256" key="3">
    <source>
        <dbReference type="ARBA" id="ARBA00022490"/>
    </source>
</evidence>
<sequence length="131" mass="14747">MTFLDARAQYRRTDTGEALAVESPHGIILVTLRELERSLRVLAAAEADRTYPVQHVNRAFTAIYILQSSLDFEKGGEISDNLFSVYEYCRLRVAEAFRREASPRMEECAAHIASLLQAWEQIGVQSRGNAA</sequence>
<dbReference type="RefSeq" id="WP_165047306.1">
    <property type="nucleotide sequence ID" value="NZ_JAALFE010000003.1"/>
</dbReference>
<keyword evidence="6" id="KW-0969">Cilium</keyword>
<proteinExistence type="inferred from homology"/>
<comment type="subcellular location">
    <subcellularLocation>
        <location evidence="1">Cytoplasm</location>
        <location evidence="1">Cytosol</location>
    </subcellularLocation>
</comment>
<evidence type="ECO:0000313" key="7">
    <source>
        <dbReference type="Proteomes" id="UP000474758"/>
    </source>
</evidence>
<comment type="similarity">
    <text evidence="2">Belongs to the FliS family.</text>
</comment>
<dbReference type="CDD" id="cd16098">
    <property type="entry name" value="FliS"/>
    <property type="match status" value="1"/>
</dbReference>
<keyword evidence="6" id="KW-0282">Flagellum</keyword>
<keyword evidence="7" id="KW-1185">Reference proteome</keyword>
<dbReference type="Proteomes" id="UP000474758">
    <property type="component" value="Unassembled WGS sequence"/>
</dbReference>
<dbReference type="PANTHER" id="PTHR34773">
    <property type="entry name" value="FLAGELLAR SECRETION CHAPERONE FLIS"/>
    <property type="match status" value="1"/>
</dbReference>
<gene>
    <name evidence="6" type="ORF">G5V65_04110</name>
</gene>
<comment type="caution">
    <text evidence="6">The sequence shown here is derived from an EMBL/GenBank/DDBJ whole genome shotgun (WGS) entry which is preliminary data.</text>
</comment>
<evidence type="ECO:0000256" key="1">
    <source>
        <dbReference type="ARBA" id="ARBA00004514"/>
    </source>
</evidence>